<gene>
    <name evidence="1" type="ORF">Vretifemale_12554</name>
</gene>
<feature type="non-terminal residue" evidence="1">
    <location>
        <position position="1"/>
    </location>
</feature>
<dbReference type="AlphaFoldDB" id="A0A8J4CRS6"/>
<protein>
    <submittedName>
        <fullName evidence="1">Uncharacterized protein</fullName>
    </submittedName>
</protein>
<accession>A0A8J4CRS6</accession>
<dbReference type="Proteomes" id="UP000747110">
    <property type="component" value="Unassembled WGS sequence"/>
</dbReference>
<sequence>MHGGDQLNAAPLQQSRESLDLDATISFELLLCSLEAAVTKLRGSVDELKLNLLQGIAAGLGQQRATQRNWPLLGAWDGALDHNVILTDDAIVCESAHGSDVLLGNIKLRGGSVRGLALLADLVYLLVDLGAVVEALLTGAGDSPLDTGRVPCANASHLAQATMGLARQARHTPALHHTLDTVTLGDSNRVDHLIGLEHSVNGYLLLEHAVCKVNLL</sequence>
<dbReference type="EMBL" id="BNCP01000027">
    <property type="protein sequence ID" value="GIL83822.1"/>
    <property type="molecule type" value="Genomic_DNA"/>
</dbReference>
<evidence type="ECO:0000313" key="2">
    <source>
        <dbReference type="Proteomes" id="UP000747110"/>
    </source>
</evidence>
<comment type="caution">
    <text evidence="1">The sequence shown here is derived from an EMBL/GenBank/DDBJ whole genome shotgun (WGS) entry which is preliminary data.</text>
</comment>
<evidence type="ECO:0000313" key="1">
    <source>
        <dbReference type="EMBL" id="GIL83822.1"/>
    </source>
</evidence>
<keyword evidence="2" id="KW-1185">Reference proteome</keyword>
<organism evidence="1 2">
    <name type="scientific">Volvox reticuliferus</name>
    <dbReference type="NCBI Taxonomy" id="1737510"/>
    <lineage>
        <taxon>Eukaryota</taxon>
        <taxon>Viridiplantae</taxon>
        <taxon>Chlorophyta</taxon>
        <taxon>core chlorophytes</taxon>
        <taxon>Chlorophyceae</taxon>
        <taxon>CS clade</taxon>
        <taxon>Chlamydomonadales</taxon>
        <taxon>Volvocaceae</taxon>
        <taxon>Volvox</taxon>
    </lineage>
</organism>
<name>A0A8J4CRS6_9CHLO</name>
<proteinExistence type="predicted"/>
<dbReference type="OrthoDB" id="8121158at2759"/>
<reference evidence="1" key="1">
    <citation type="journal article" date="2021" name="Proc. Natl. Acad. Sci. U.S.A.">
        <title>Three genomes in the algal genus Volvox reveal the fate of a haploid sex-determining region after a transition to homothallism.</title>
        <authorList>
            <person name="Yamamoto K."/>
            <person name="Hamaji T."/>
            <person name="Kawai-Toyooka H."/>
            <person name="Matsuzaki R."/>
            <person name="Takahashi F."/>
            <person name="Nishimura Y."/>
            <person name="Kawachi M."/>
            <person name="Noguchi H."/>
            <person name="Minakuchi Y."/>
            <person name="Umen J.G."/>
            <person name="Toyoda A."/>
            <person name="Nozaki H."/>
        </authorList>
    </citation>
    <scope>NUCLEOTIDE SEQUENCE</scope>
    <source>
        <strain evidence="1">NIES-3786</strain>
    </source>
</reference>